<dbReference type="EMBL" id="CP114040">
    <property type="protein sequence ID" value="WAS93565.1"/>
    <property type="molecule type" value="Genomic_DNA"/>
</dbReference>
<protein>
    <submittedName>
        <fullName evidence="2">Tetratricopeptide repeat protein</fullName>
    </submittedName>
</protein>
<proteinExistence type="predicted"/>
<dbReference type="RefSeq" id="WP_269035904.1">
    <property type="nucleotide sequence ID" value="NZ_CP114040.1"/>
</dbReference>
<organism evidence="2 3">
    <name type="scientific">Nannocystis punicea</name>
    <dbReference type="NCBI Taxonomy" id="2995304"/>
    <lineage>
        <taxon>Bacteria</taxon>
        <taxon>Pseudomonadati</taxon>
        <taxon>Myxococcota</taxon>
        <taxon>Polyangia</taxon>
        <taxon>Nannocystales</taxon>
        <taxon>Nannocystaceae</taxon>
        <taxon>Nannocystis</taxon>
    </lineage>
</organism>
<feature type="region of interest" description="Disordered" evidence="1">
    <location>
        <begin position="358"/>
        <end position="409"/>
    </location>
</feature>
<dbReference type="Proteomes" id="UP001164459">
    <property type="component" value="Chromosome"/>
</dbReference>
<dbReference type="SUPFAM" id="SSF48452">
    <property type="entry name" value="TPR-like"/>
    <property type="match status" value="1"/>
</dbReference>
<reference evidence="2" key="1">
    <citation type="submission" date="2022-11" db="EMBL/GenBank/DDBJ databases">
        <title>Minimal conservation of predation-associated metabolite biosynthetic gene clusters underscores biosynthetic potential of Myxococcota including descriptions for ten novel species: Archangium lansinium sp. nov., Myxococcus landrumus sp. nov., Nannocystis bai.</title>
        <authorList>
            <person name="Ahearne A."/>
            <person name="Stevens C."/>
            <person name="Dowd S."/>
        </authorList>
    </citation>
    <scope>NUCLEOTIDE SEQUENCE</scope>
    <source>
        <strain evidence="2">Fl3</strain>
    </source>
</reference>
<keyword evidence="3" id="KW-1185">Reference proteome</keyword>
<evidence type="ECO:0000313" key="2">
    <source>
        <dbReference type="EMBL" id="WAS93565.1"/>
    </source>
</evidence>
<accession>A0ABY7H3A4</accession>
<evidence type="ECO:0000313" key="3">
    <source>
        <dbReference type="Proteomes" id="UP001164459"/>
    </source>
</evidence>
<name>A0ABY7H3A4_9BACT</name>
<dbReference type="Gene3D" id="1.25.40.10">
    <property type="entry name" value="Tetratricopeptide repeat domain"/>
    <property type="match status" value="1"/>
</dbReference>
<sequence length="855" mass="91204">MTHSDERDPGRLWQRVRDRLATAVRGRLPEPPTDLQLLRVSCEVAPAALRPLLEARRLTEAILGEARPKPPDRSKSLRRRTLFGEAPERATEAVLVELWNHLSQQTGSKWVVVFDAVEQADEATLAALTQIVRRQGWLQLPLVLVFHGEPKEAAAELLLAVRTRDPAGVVRGEEPPSGEAQAIQWRTLPPEVLRVLRAGALIGPGFETRIVADLLSLEPLVVLELMQQATDLGIPVEDRGEGRFSLPTSALTALSTSLMPSLAQAWHRKLGRLLGARAGEEAAGAKPPRPPAPKGKARAKMPSAAQVAEIIDLSAEVVDLVDETGLAAQVASEMAAETGFNNQHPRDEATLADGAGEIGAASDMSGGTGESPAADSAQVSEGPGDGVPRAGGPAWTVPAKGERSGPIERSLGASSLAGLRAADASVSEETGPNEQAEAKPASWSPARRKTIFAAPAAEARAEEADPAGWGAPSRVVPTRLEDPLVDEARAAEHMRLAGEFDEAAQHLCEAARKAAEMGAPQAAAQHAQNALSLLATLPSSATRRLLRVQALIELGRLQWQSAGYEFGFTLTQAQATLDTARAELGADEPVELAADLAQAIAGVCFDLGDARSLERAHAELVAAGSMLQAAGDATGAACLLNDQAAVLVRMGDPGRALQLLRQSRKVFDPHVNSDPVALRELAETEHLFARLPLQAQLRAGRELEGFEMGLEHARAAERAYRDLGEVRELGRVWETMGRLELRAGRTEVAKQRFDAAAEVQTQLGDLTGLAQTTEALSQVLAQLGRDAEAVTLLRDSVVFNRDKGSPRGLQQNRRVFTELSERLAQRSEHAAGLQEVAILLSAGERELGALLQPPV</sequence>
<feature type="region of interest" description="Disordered" evidence="1">
    <location>
        <begin position="421"/>
        <end position="447"/>
    </location>
</feature>
<evidence type="ECO:0000256" key="1">
    <source>
        <dbReference type="SAM" id="MobiDB-lite"/>
    </source>
</evidence>
<dbReference type="InterPro" id="IPR011990">
    <property type="entry name" value="TPR-like_helical_dom_sf"/>
</dbReference>
<gene>
    <name evidence="2" type="ORF">O0S08_46120</name>
</gene>